<gene>
    <name evidence="1" type="ORF">DSL72_008240</name>
</gene>
<dbReference type="Gene3D" id="3.40.50.1000">
    <property type="entry name" value="HAD superfamily/HAD-like"/>
    <property type="match status" value="1"/>
</dbReference>
<dbReference type="InterPro" id="IPR036412">
    <property type="entry name" value="HAD-like_sf"/>
</dbReference>
<dbReference type="OrthoDB" id="10255128at2759"/>
<dbReference type="NCBIfam" id="TIGR01488">
    <property type="entry name" value="HAD-SF-IB"/>
    <property type="match status" value="1"/>
</dbReference>
<dbReference type="Proteomes" id="UP000672032">
    <property type="component" value="Chromosome 5"/>
</dbReference>
<dbReference type="AlphaFoldDB" id="A0A8A3PJU7"/>
<evidence type="ECO:0008006" key="3">
    <source>
        <dbReference type="Google" id="ProtNLM"/>
    </source>
</evidence>
<evidence type="ECO:0000313" key="2">
    <source>
        <dbReference type="Proteomes" id="UP000672032"/>
    </source>
</evidence>
<name>A0A8A3PJU7_9HELO</name>
<reference evidence="1" key="1">
    <citation type="submission" date="2020-10" db="EMBL/GenBank/DDBJ databases">
        <title>Genome Sequence of Monilinia vaccinii-corymbosi Sheds Light on Mummy Berry Disease Infection of Blueberry and Mating Type.</title>
        <authorList>
            <person name="Yow A.G."/>
            <person name="Zhang Y."/>
            <person name="Bansal K."/>
            <person name="Eacker S.M."/>
            <person name="Sullivan S."/>
            <person name="Liachko I."/>
            <person name="Cubeta M.A."/>
            <person name="Rollins J.A."/>
            <person name="Ashrafi H."/>
        </authorList>
    </citation>
    <scope>NUCLEOTIDE SEQUENCE</scope>
    <source>
        <strain evidence="1">RL-1</strain>
    </source>
</reference>
<dbReference type="PANTHER" id="PTHR28181:SF1">
    <property type="entry name" value="COLD TOLERANCE PROTEIN 1"/>
    <property type="match status" value="1"/>
</dbReference>
<dbReference type="EMBL" id="CP063409">
    <property type="protein sequence ID" value="QSZ35370.1"/>
    <property type="molecule type" value="Genomic_DNA"/>
</dbReference>
<organism evidence="1 2">
    <name type="scientific">Monilinia vaccinii-corymbosi</name>
    <dbReference type="NCBI Taxonomy" id="61207"/>
    <lineage>
        <taxon>Eukaryota</taxon>
        <taxon>Fungi</taxon>
        <taxon>Dikarya</taxon>
        <taxon>Ascomycota</taxon>
        <taxon>Pezizomycotina</taxon>
        <taxon>Leotiomycetes</taxon>
        <taxon>Helotiales</taxon>
        <taxon>Sclerotiniaceae</taxon>
        <taxon>Monilinia</taxon>
    </lineage>
</organism>
<sequence>MPFTHFIFDFDGTITTADTIDVIANIGIAHQHVQGKDFKSAWAAMVDGYLADSKQHRMEYTPNESERTTLEDEISFQRSLIDVELRSFNRVGASGLFAGMSKEKWVEEGKAAVLSGKVEVRKGFRELVRMIEMQNCVWGIVSASFSKDFIRGVLEQCLGKSVDIPIVANSADEDGIIRGHLHEETGLNTILATSDTKHFAMVKLLESWNLDDTAKAAYYGDSPTDIECLCSPAVKSGVVVGSNENTALLRVLAKYKVPQLAETWTPDFDRNWVIDLE</sequence>
<evidence type="ECO:0000313" key="1">
    <source>
        <dbReference type="EMBL" id="QSZ35370.1"/>
    </source>
</evidence>
<dbReference type="SUPFAM" id="SSF56784">
    <property type="entry name" value="HAD-like"/>
    <property type="match status" value="1"/>
</dbReference>
<keyword evidence="2" id="KW-1185">Reference proteome</keyword>
<protein>
    <recommendedName>
        <fullName evidence="3">Haloacid dehalogenase-like hydrolase</fullName>
    </recommendedName>
</protein>
<dbReference type="Pfam" id="PF12710">
    <property type="entry name" value="HAD"/>
    <property type="match status" value="1"/>
</dbReference>
<accession>A0A8A3PJU7</accession>
<dbReference type="InterPro" id="IPR023214">
    <property type="entry name" value="HAD_sf"/>
</dbReference>
<dbReference type="PANTHER" id="PTHR28181">
    <property type="entry name" value="UPF0655 PROTEIN YCR015C"/>
    <property type="match status" value="1"/>
</dbReference>
<dbReference type="InterPro" id="IPR050849">
    <property type="entry name" value="HAD-like_hydrolase_phosphatase"/>
</dbReference>
<proteinExistence type="predicted"/>